<dbReference type="PANTHER" id="PTHR12147">
    <property type="entry name" value="METALLOPEPTIDASE M28 FAMILY MEMBER"/>
    <property type="match status" value="1"/>
</dbReference>
<keyword evidence="3" id="KW-0378">Hydrolase</keyword>
<name>A0A1E8EWM4_9CLOT</name>
<dbReference type="InterPro" id="IPR007484">
    <property type="entry name" value="Peptidase_M28"/>
</dbReference>
<feature type="domain" description="Peptidase M28" evidence="2">
    <location>
        <begin position="213"/>
        <end position="402"/>
    </location>
</feature>
<gene>
    <name evidence="3" type="primary">ywaD</name>
    <name evidence="3" type="ORF">CLOACE_19560</name>
</gene>
<dbReference type="GO" id="GO:0008235">
    <property type="term" value="F:metalloexopeptidase activity"/>
    <property type="evidence" value="ECO:0007669"/>
    <property type="project" value="InterPro"/>
</dbReference>
<dbReference type="GO" id="GO:0004177">
    <property type="term" value="F:aminopeptidase activity"/>
    <property type="evidence" value="ECO:0007669"/>
    <property type="project" value="UniProtKB-KW"/>
</dbReference>
<keyword evidence="1" id="KW-0812">Transmembrane</keyword>
<protein>
    <submittedName>
        <fullName evidence="3">Aminopeptidase YwaD</fullName>
        <ecNumber evidence="3">3.4.11.10</ecNumber>
        <ecNumber evidence="3">3.4.11.6</ecNumber>
    </submittedName>
</protein>
<evidence type="ECO:0000259" key="2">
    <source>
        <dbReference type="Pfam" id="PF04389"/>
    </source>
</evidence>
<feature type="transmembrane region" description="Helical" evidence="1">
    <location>
        <begin position="417"/>
        <end position="438"/>
    </location>
</feature>
<dbReference type="STRING" id="1121290.CLAOCE_19560"/>
<dbReference type="Gene3D" id="3.40.630.10">
    <property type="entry name" value="Zn peptidases"/>
    <property type="match status" value="1"/>
</dbReference>
<keyword evidence="1" id="KW-1133">Transmembrane helix</keyword>
<dbReference type="Pfam" id="PF04389">
    <property type="entry name" value="Peptidase_M28"/>
    <property type="match status" value="1"/>
</dbReference>
<dbReference type="EC" id="3.4.11.6" evidence="3"/>
<proteinExistence type="predicted"/>
<dbReference type="Proteomes" id="UP000175744">
    <property type="component" value="Unassembled WGS sequence"/>
</dbReference>
<dbReference type="OrthoDB" id="233977at2"/>
<keyword evidence="3" id="KW-0031">Aminopeptidase</keyword>
<dbReference type="GO" id="GO:0006508">
    <property type="term" value="P:proteolysis"/>
    <property type="evidence" value="ECO:0007669"/>
    <property type="project" value="InterPro"/>
</dbReference>
<organism evidence="3 4">
    <name type="scientific">Clostridium acetireducens DSM 10703</name>
    <dbReference type="NCBI Taxonomy" id="1121290"/>
    <lineage>
        <taxon>Bacteria</taxon>
        <taxon>Bacillati</taxon>
        <taxon>Bacillota</taxon>
        <taxon>Clostridia</taxon>
        <taxon>Eubacteriales</taxon>
        <taxon>Clostridiaceae</taxon>
        <taxon>Clostridium</taxon>
    </lineage>
</organism>
<reference evidence="3 4" key="1">
    <citation type="submission" date="2016-06" db="EMBL/GenBank/DDBJ databases">
        <title>Genome sequence of Clostridium acetireducens DSM 10703.</title>
        <authorList>
            <person name="Poehlein A."/>
            <person name="Fluechter S."/>
            <person name="Duerre P."/>
            <person name="Daniel R."/>
        </authorList>
    </citation>
    <scope>NUCLEOTIDE SEQUENCE [LARGE SCALE GENOMIC DNA]</scope>
    <source>
        <strain evidence="3 4">DSM 10703</strain>
    </source>
</reference>
<dbReference type="InterPro" id="IPR045175">
    <property type="entry name" value="M28_fam"/>
</dbReference>
<dbReference type="RefSeq" id="WP_070110918.1">
    <property type="nucleotide sequence ID" value="NZ_LZFO01000035.1"/>
</dbReference>
<evidence type="ECO:0000256" key="1">
    <source>
        <dbReference type="SAM" id="Phobius"/>
    </source>
</evidence>
<dbReference type="EC" id="3.4.11.10" evidence="3"/>
<keyword evidence="1" id="KW-0472">Membrane</keyword>
<dbReference type="SUPFAM" id="SSF53187">
    <property type="entry name" value="Zn-dependent exopeptidases"/>
    <property type="match status" value="1"/>
</dbReference>
<dbReference type="AlphaFoldDB" id="A0A1E8EWM4"/>
<evidence type="ECO:0000313" key="3">
    <source>
        <dbReference type="EMBL" id="OFI05035.1"/>
    </source>
</evidence>
<accession>A0A1E8EWM4</accession>
<keyword evidence="3" id="KW-0645">Protease</keyword>
<keyword evidence="4" id="KW-1185">Reference proteome</keyword>
<dbReference type="EMBL" id="LZFO01000035">
    <property type="protein sequence ID" value="OFI05035.1"/>
    <property type="molecule type" value="Genomic_DNA"/>
</dbReference>
<dbReference type="PATRIC" id="fig|1121290.3.peg.1973"/>
<evidence type="ECO:0000313" key="4">
    <source>
        <dbReference type="Proteomes" id="UP000175744"/>
    </source>
</evidence>
<comment type="caution">
    <text evidence="3">The sequence shown here is derived from an EMBL/GenBank/DDBJ whole genome shotgun (WGS) entry which is preliminary data.</text>
</comment>
<dbReference type="PANTHER" id="PTHR12147:SF26">
    <property type="entry name" value="PEPTIDASE M28 DOMAIN-CONTAINING PROTEIN"/>
    <property type="match status" value="1"/>
</dbReference>
<sequence length="441" mass="50937">MKFTLKYLLCVFLILLSFNFSVFYNIHHFNYSTVKNHIDYLSSENFKGRLAGTLENEEAASFIKESFKKNNLLPYKKDFYHSFLCKYPCKIKGNPYLKILDKNNSIVKEFSYGIDYKEDMINFRNNNVLFSKDNSLYLNKNLIKVTNSTGKFLFYNTDNNNLNFRSSFIENFPIDMVVMVTDKTLSEIKYYLSRNYSISCFIPFCIKDTKLNNVVGYIKGKKDISPIIISAHFDHVGYDLNNNTYPGALDNASGISFVIEFSKYIKSLGQPTRDIIFIGFNAEEFGCLGSKNFAIKNKKHLKNSKVFNYDMIGSMNAPLCIMGGKKDSSKTPIIKSVSSSCSYNKINFNYLFQDSSDHESFRNNNIEAITFIDNDTSKIHTPKDKASFININAIKRCFKVSSMEIIKQAFNNNLILIYYKQFLFISIIGSFVCIKLNFKYM</sequence>
<dbReference type="Gene3D" id="3.50.30.30">
    <property type="match status" value="1"/>
</dbReference>